<sequence>KCPVLAFDEKKIIEVLESKCPVLAFDEKKIIEVLESKCPVLAFDEKKINARFWHLTKKKS</sequence>
<proteinExistence type="predicted"/>
<organism evidence="1 2">
    <name type="scientific">Evansella tamaricis</name>
    <dbReference type="NCBI Taxonomy" id="2069301"/>
    <lineage>
        <taxon>Bacteria</taxon>
        <taxon>Bacillati</taxon>
        <taxon>Bacillota</taxon>
        <taxon>Bacilli</taxon>
        <taxon>Bacillales</taxon>
        <taxon>Bacillaceae</taxon>
        <taxon>Evansella</taxon>
    </lineage>
</organism>
<gene>
    <name evidence="1" type="ORF">KS419_20815</name>
</gene>
<comment type="caution">
    <text evidence="1">The sequence shown here is derived from an EMBL/GenBank/DDBJ whole genome shotgun (WGS) entry which is preliminary data.</text>
</comment>
<dbReference type="EMBL" id="JAHQCS010000168">
    <property type="protein sequence ID" value="MBU9714183.1"/>
    <property type="molecule type" value="Genomic_DNA"/>
</dbReference>
<protein>
    <submittedName>
        <fullName evidence="1">Uncharacterized protein</fullName>
    </submittedName>
</protein>
<reference evidence="1 2" key="1">
    <citation type="submission" date="2021-06" db="EMBL/GenBank/DDBJ databases">
        <title>Bacillus sp. RD4P76, an endophyte from a halophyte.</title>
        <authorList>
            <person name="Sun J.-Q."/>
        </authorList>
    </citation>
    <scope>NUCLEOTIDE SEQUENCE [LARGE SCALE GENOMIC DNA]</scope>
    <source>
        <strain evidence="1 2">CGMCC 1.15917</strain>
    </source>
</reference>
<evidence type="ECO:0000313" key="2">
    <source>
        <dbReference type="Proteomes" id="UP000784880"/>
    </source>
</evidence>
<keyword evidence="2" id="KW-1185">Reference proteome</keyword>
<name>A0ABS6JKV5_9BACI</name>
<feature type="non-terminal residue" evidence="1">
    <location>
        <position position="1"/>
    </location>
</feature>
<dbReference type="Proteomes" id="UP000784880">
    <property type="component" value="Unassembled WGS sequence"/>
</dbReference>
<evidence type="ECO:0000313" key="1">
    <source>
        <dbReference type="EMBL" id="MBU9714183.1"/>
    </source>
</evidence>
<accession>A0ABS6JKV5</accession>
<dbReference type="RefSeq" id="WP_217068535.1">
    <property type="nucleotide sequence ID" value="NZ_JAHQCS010000168.1"/>
</dbReference>